<reference evidence="15" key="1">
    <citation type="journal article" date="2014" name="Int. J. Syst. Evol. Microbiol.">
        <title>Complete genome sequence of Corynebacterium casei LMG S-19264T (=DSM 44701T), isolated from a smear-ripened cheese.</title>
        <authorList>
            <consortium name="US DOE Joint Genome Institute (JGI-PGF)"/>
            <person name="Walter F."/>
            <person name="Albersmeier A."/>
            <person name="Kalinowski J."/>
            <person name="Ruckert C."/>
        </authorList>
    </citation>
    <scope>NUCLEOTIDE SEQUENCE</scope>
    <source>
        <strain evidence="15">CGMCC 1.10859</strain>
    </source>
</reference>
<dbReference type="Proteomes" id="UP000199541">
    <property type="component" value="Unassembled WGS sequence"/>
</dbReference>
<evidence type="ECO:0000256" key="10">
    <source>
        <dbReference type="ARBA" id="ARBA00039095"/>
    </source>
</evidence>
<evidence type="ECO:0000256" key="6">
    <source>
        <dbReference type="ARBA" id="ARBA00023277"/>
    </source>
</evidence>
<keyword evidence="5" id="KW-0067">ATP-binding</keyword>
<evidence type="ECO:0000256" key="1">
    <source>
        <dbReference type="ARBA" id="ARBA00005715"/>
    </source>
</evidence>
<keyword evidence="3" id="KW-0547">Nucleotide-binding</keyword>
<evidence type="ECO:0000313" key="16">
    <source>
        <dbReference type="EMBL" id="SDX91510.1"/>
    </source>
</evidence>
<keyword evidence="2" id="KW-0808">Transferase</keyword>
<evidence type="ECO:0000313" key="18">
    <source>
        <dbReference type="Proteomes" id="UP000634647"/>
    </source>
</evidence>
<dbReference type="InterPro" id="IPR031475">
    <property type="entry name" value="NBD_C"/>
</dbReference>
<dbReference type="Proteomes" id="UP000634647">
    <property type="component" value="Unassembled WGS sequence"/>
</dbReference>
<proteinExistence type="inferred from homology"/>
<comment type="function">
    <text evidence="9">Catalyzes the ATP-dependent phosphorylation of 3-oxo-tetronate to 3-oxo-tetronate 4-phosphate.</text>
</comment>
<dbReference type="EMBL" id="FNOB01000043">
    <property type="protein sequence ID" value="SDX91510.1"/>
    <property type="molecule type" value="Genomic_DNA"/>
</dbReference>
<dbReference type="Pfam" id="PF17042">
    <property type="entry name" value="NBD_C"/>
    <property type="match status" value="1"/>
</dbReference>
<dbReference type="GO" id="GO:0005524">
    <property type="term" value="F:ATP binding"/>
    <property type="evidence" value="ECO:0007669"/>
    <property type="project" value="UniProtKB-KW"/>
</dbReference>
<name>A0AAN5A1E9_9RHOB</name>
<evidence type="ECO:0000256" key="9">
    <source>
        <dbReference type="ARBA" id="ARBA00037335"/>
    </source>
</evidence>
<evidence type="ECO:0000256" key="7">
    <source>
        <dbReference type="ARBA" id="ARBA00035898"/>
    </source>
</evidence>
<reference evidence="16 17" key="2">
    <citation type="submission" date="2016-10" db="EMBL/GenBank/DDBJ databases">
        <authorList>
            <person name="Varghese N."/>
            <person name="Submissions S."/>
        </authorList>
    </citation>
    <scope>NUCLEOTIDE SEQUENCE [LARGE SCALE GENOMIC DNA]</scope>
    <source>
        <strain evidence="16 17">DSM 24802</strain>
    </source>
</reference>
<dbReference type="Gene3D" id="3.40.980.20">
    <property type="entry name" value="Four-carbon acid sugar kinase, nucleotide binding domain"/>
    <property type="match status" value="1"/>
</dbReference>
<evidence type="ECO:0000256" key="12">
    <source>
        <dbReference type="ARBA" id="ARBA00041377"/>
    </source>
</evidence>
<keyword evidence="6" id="KW-0119">Carbohydrate metabolism</keyword>
<feature type="domain" description="Four-carbon acid sugar kinase nucleotide binding" evidence="14">
    <location>
        <begin position="248"/>
        <end position="402"/>
    </location>
</feature>
<dbReference type="GO" id="GO:0016301">
    <property type="term" value="F:kinase activity"/>
    <property type="evidence" value="ECO:0007669"/>
    <property type="project" value="UniProtKB-KW"/>
</dbReference>
<feature type="domain" description="Four-carbon acid sugar kinase N-terminal" evidence="13">
    <location>
        <begin position="4"/>
        <end position="226"/>
    </location>
</feature>
<comment type="catalytic activity">
    <reaction evidence="7">
        <text>3-dehydro-L-erythronate + ATP = 3-dehydro-4-O-phospho-L-erythronate + ADP + H(+)</text>
        <dbReference type="Rhea" id="RHEA:52552"/>
        <dbReference type="ChEBI" id="CHEBI:15378"/>
        <dbReference type="ChEBI" id="CHEBI:30616"/>
        <dbReference type="ChEBI" id="CHEBI:136592"/>
        <dbReference type="ChEBI" id="CHEBI:136670"/>
        <dbReference type="ChEBI" id="CHEBI:456216"/>
        <dbReference type="EC" id="2.7.1.217"/>
    </reaction>
</comment>
<dbReference type="Gene3D" id="3.40.50.10840">
    <property type="entry name" value="Putative sugar-binding, N-terminal domain"/>
    <property type="match status" value="1"/>
</dbReference>
<evidence type="ECO:0000256" key="5">
    <source>
        <dbReference type="ARBA" id="ARBA00022840"/>
    </source>
</evidence>
<comment type="caution">
    <text evidence="15">The sequence shown here is derived from an EMBL/GenBank/DDBJ whole genome shotgun (WGS) entry which is preliminary data.</text>
</comment>
<keyword evidence="4 15" id="KW-0418">Kinase</keyword>
<evidence type="ECO:0000259" key="14">
    <source>
        <dbReference type="Pfam" id="PF17042"/>
    </source>
</evidence>
<dbReference type="EMBL" id="BNAB01000038">
    <property type="protein sequence ID" value="GHE06329.1"/>
    <property type="molecule type" value="Genomic_DNA"/>
</dbReference>
<organism evidence="15 18">
    <name type="scientific">Allgaiera indica</name>
    <dbReference type="NCBI Taxonomy" id="765699"/>
    <lineage>
        <taxon>Bacteria</taxon>
        <taxon>Pseudomonadati</taxon>
        <taxon>Pseudomonadota</taxon>
        <taxon>Alphaproteobacteria</taxon>
        <taxon>Rhodobacterales</taxon>
        <taxon>Paracoccaceae</taxon>
        <taxon>Allgaiera</taxon>
    </lineage>
</organism>
<dbReference type="AlphaFoldDB" id="A0AAN5A1E9"/>
<dbReference type="EC" id="2.7.1.217" evidence="10"/>
<dbReference type="RefSeq" id="WP_035840822.1">
    <property type="nucleotide sequence ID" value="NZ_BNAB01000038.1"/>
</dbReference>
<comment type="catalytic activity">
    <reaction evidence="8">
        <text>3-dehydro-D-erythronate + ATP = 3-dehydro-4-O-phospho-D-erythronate + ADP + H(+)</text>
        <dbReference type="Rhea" id="RHEA:52556"/>
        <dbReference type="ChEBI" id="CHEBI:15378"/>
        <dbReference type="ChEBI" id="CHEBI:30616"/>
        <dbReference type="ChEBI" id="CHEBI:57958"/>
        <dbReference type="ChEBI" id="CHEBI:136593"/>
        <dbReference type="ChEBI" id="CHEBI:456216"/>
        <dbReference type="EC" id="2.7.1.217"/>
    </reaction>
</comment>
<dbReference type="Pfam" id="PF07005">
    <property type="entry name" value="SBD_N"/>
    <property type="match status" value="1"/>
</dbReference>
<protein>
    <recommendedName>
        <fullName evidence="11">3-oxo-tetronate kinase</fullName>
        <ecNumber evidence="10">2.7.1.217</ecNumber>
    </recommendedName>
    <alternativeName>
        <fullName evidence="12">3-dehydrotetronate 4-kinase</fullName>
    </alternativeName>
</protein>
<evidence type="ECO:0000256" key="3">
    <source>
        <dbReference type="ARBA" id="ARBA00022741"/>
    </source>
</evidence>
<dbReference type="InterPro" id="IPR050007">
    <property type="entry name" value="OtnK"/>
</dbReference>
<evidence type="ECO:0000256" key="4">
    <source>
        <dbReference type="ARBA" id="ARBA00022777"/>
    </source>
</evidence>
<evidence type="ECO:0000313" key="17">
    <source>
        <dbReference type="Proteomes" id="UP000199541"/>
    </source>
</evidence>
<evidence type="ECO:0000259" key="13">
    <source>
        <dbReference type="Pfam" id="PF07005"/>
    </source>
</evidence>
<keyword evidence="17" id="KW-1185">Reference proteome</keyword>
<dbReference type="InterPro" id="IPR010737">
    <property type="entry name" value="4-carb_acid_sugar_kinase_N"/>
</dbReference>
<dbReference type="SUPFAM" id="SSF142764">
    <property type="entry name" value="YgbK-like"/>
    <property type="match status" value="1"/>
</dbReference>
<gene>
    <name evidence="15" type="ORF">GCM10008024_40310</name>
    <name evidence="16" type="ORF">SAMN05444006_1433</name>
</gene>
<reference evidence="15" key="3">
    <citation type="submission" date="2023-06" db="EMBL/GenBank/DDBJ databases">
        <authorList>
            <person name="Sun Q."/>
            <person name="Zhou Y."/>
        </authorList>
    </citation>
    <scope>NUCLEOTIDE SEQUENCE</scope>
    <source>
        <strain evidence="15">CGMCC 1.10859</strain>
    </source>
</reference>
<accession>A0AAN5A1E9</accession>
<sequence>MKFGAICDDFTGASDLGLMLAEGGMSVVQFVGTPDAARPAGVGAGLVSLKSRSAPVAQAVQDSLEAYRWLRAQGCEQIMFKYCSTFDSTPEGNIGPVLDALIEESGTANPVIVCPAFPAAGRTVYQGHLFVGDRPLSETGMRHHPITPMTDSDIRRWLGRQSRRAVGHVTLAQLRGDPRAALLAEAHAGRQLVVCDAVEDDDLRALGRAAKGFPLISGGSGIALALPELFGDSKRPAARWQGLDGPAAVLSGSCSEATRRQISTHLERGAPAYKISVADLIAGRETPEAAAAWARAQHGLPLIYSSDDPEAVRYNQDRFGADVATEAVESFFRRLARQLVDAGVRRLIAAGGETSGAVIGALEIAELEVGPRIAAGVPALSVTGRDLVLALKSGNFGGPDFFAEAAKILAAKDGGGGD</sequence>
<comment type="similarity">
    <text evidence="1">Belongs to the four-carbon acid sugar kinase family.</text>
</comment>
<dbReference type="InterPro" id="IPR042213">
    <property type="entry name" value="NBD_C_sf"/>
</dbReference>
<dbReference type="NCBIfam" id="NF043035">
    <property type="entry name" value="OxoTetrKin"/>
    <property type="match status" value="1"/>
</dbReference>
<evidence type="ECO:0000313" key="15">
    <source>
        <dbReference type="EMBL" id="GHE06329.1"/>
    </source>
</evidence>
<evidence type="ECO:0000256" key="8">
    <source>
        <dbReference type="ARBA" id="ARBA00036346"/>
    </source>
</evidence>
<evidence type="ECO:0000256" key="2">
    <source>
        <dbReference type="ARBA" id="ARBA00022679"/>
    </source>
</evidence>
<evidence type="ECO:0000256" key="11">
    <source>
        <dbReference type="ARBA" id="ARBA00039461"/>
    </source>
</evidence>
<dbReference type="InterPro" id="IPR037051">
    <property type="entry name" value="4-carb_acid_sugar_kinase_N_sf"/>
</dbReference>